<gene>
    <name evidence="3" type="ORF">WJX81_006282</name>
</gene>
<evidence type="ECO:0000313" key="3">
    <source>
        <dbReference type="EMBL" id="KAK9842316.1"/>
    </source>
</evidence>
<dbReference type="InterPro" id="IPR057984">
    <property type="entry name" value="PATROL1_C"/>
</dbReference>
<dbReference type="PANTHER" id="PTHR31280">
    <property type="entry name" value="PROTEIN UNC-13 HOMOLOG"/>
    <property type="match status" value="1"/>
</dbReference>
<evidence type="ECO:0000256" key="1">
    <source>
        <dbReference type="SAM" id="MobiDB-lite"/>
    </source>
</evidence>
<name>A0AAW1S957_9CHLO</name>
<comment type="caution">
    <text evidence="3">The sequence shown here is derived from an EMBL/GenBank/DDBJ whole genome shotgun (WGS) entry which is preliminary data.</text>
</comment>
<protein>
    <recommendedName>
        <fullName evidence="2">MHD2 domain-containing protein</fullName>
    </recommendedName>
</protein>
<dbReference type="InterPro" id="IPR014772">
    <property type="entry name" value="Munc13_dom-2"/>
</dbReference>
<feature type="region of interest" description="Disordered" evidence="1">
    <location>
        <begin position="454"/>
        <end position="483"/>
    </location>
</feature>
<dbReference type="Proteomes" id="UP001445335">
    <property type="component" value="Unassembled WGS sequence"/>
</dbReference>
<reference evidence="3 4" key="1">
    <citation type="journal article" date="2024" name="Nat. Commun.">
        <title>Phylogenomics reveals the evolutionary origins of lichenization in chlorophyte algae.</title>
        <authorList>
            <person name="Puginier C."/>
            <person name="Libourel C."/>
            <person name="Otte J."/>
            <person name="Skaloud P."/>
            <person name="Haon M."/>
            <person name="Grisel S."/>
            <person name="Petersen M."/>
            <person name="Berrin J.G."/>
            <person name="Delaux P.M."/>
            <person name="Dal Grande F."/>
            <person name="Keller J."/>
        </authorList>
    </citation>
    <scope>NUCLEOTIDE SEQUENCE [LARGE SCALE GENOMIC DNA]</scope>
    <source>
        <strain evidence="3 4">SAG 245.80</strain>
    </source>
</reference>
<dbReference type="EMBL" id="JALJOU010000008">
    <property type="protein sequence ID" value="KAK9842316.1"/>
    <property type="molecule type" value="Genomic_DNA"/>
</dbReference>
<dbReference type="AlphaFoldDB" id="A0AAW1S957"/>
<dbReference type="PROSITE" id="PS51259">
    <property type="entry name" value="MHD2"/>
    <property type="match status" value="1"/>
</dbReference>
<dbReference type="PANTHER" id="PTHR31280:SF2">
    <property type="entry name" value="PROTEIN UNC-13 HOMOLOG"/>
    <property type="match status" value="1"/>
</dbReference>
<proteinExistence type="predicted"/>
<dbReference type="Pfam" id="PF25761">
    <property type="entry name" value="TPR_PATROL1"/>
    <property type="match status" value="1"/>
</dbReference>
<dbReference type="InterPro" id="IPR008528">
    <property type="entry name" value="unc-13_homologue"/>
</dbReference>
<sequence>MELRPQPCACLLSAGGFELQALAFIVFKQFPSFRRYVRWRELTAAPLLSFGEKQECAAEDLARLKGRLRQLAVADSAEFCEPVYCEFSDLAFAAAAGLASQARDGWALSFTGRVRLARLLLGALFAADDNTLLAEGSTDLATLLQRSLWPRLGVSQRTHACLLAWVYFTRYMQNPGDPALLDMCSRLIPGVLSAASPPASDNSATTEESLPWHVTCSLMHVLAEAAGTYDRTLASRERLHCVAALLALPALQESLGRGTAEKMLQLCSQNAAASAFAHMAGAVATSDEDLAERMLKLATGTSQILDDAASIWDPAAPASCVARGLHEALGRAVRPWLATVHGLDPGGGVLEALQAVAAAEAACAQKLPGQPISATSPSCARSAPEVVKIGEEAMASLVLDGTLPQEASSALLEGLKRGLLRYAEAVAAQLSCEGLVPPLPPLVRYKREVAVKAEAVDAGRTPTSRHRQHDAEEPSPAQQEADRRCAVLTPSRIGTLLNSLQYIRRQFPAWSQQSENVPDGFMDAVEAEFDRCLRRALAAVATKVVYLDLRMAAWPELHALLARAMLDGLAEALARVYLHGGANRWFIPEDAALLKDDLEQLRALFYANGEGLKKEAIDQSLAHVCGLLDIMRLDTGSIISKYQQALPADTAALSEREVLLSVLAHRADRAASKWLKKEFALPKKTGPSIGFHTLATLSRFGKARS</sequence>
<evidence type="ECO:0000259" key="2">
    <source>
        <dbReference type="PROSITE" id="PS51259"/>
    </source>
</evidence>
<feature type="domain" description="MHD2" evidence="2">
    <location>
        <begin position="519"/>
        <end position="642"/>
    </location>
</feature>
<evidence type="ECO:0000313" key="4">
    <source>
        <dbReference type="Proteomes" id="UP001445335"/>
    </source>
</evidence>
<organism evidence="3 4">
    <name type="scientific">Elliptochloris bilobata</name>
    <dbReference type="NCBI Taxonomy" id="381761"/>
    <lineage>
        <taxon>Eukaryota</taxon>
        <taxon>Viridiplantae</taxon>
        <taxon>Chlorophyta</taxon>
        <taxon>core chlorophytes</taxon>
        <taxon>Trebouxiophyceae</taxon>
        <taxon>Trebouxiophyceae incertae sedis</taxon>
        <taxon>Elliptochloris clade</taxon>
        <taxon>Elliptochloris</taxon>
    </lineage>
</organism>
<keyword evidence="4" id="KW-1185">Reference proteome</keyword>
<accession>A0AAW1S957</accession>